<feature type="domain" description="Glycoside hydrolase family 29 N-terminal" evidence="7">
    <location>
        <begin position="46"/>
        <end position="106"/>
    </location>
</feature>
<keyword evidence="5" id="KW-0378">Hydrolase</keyword>
<evidence type="ECO:0000313" key="9">
    <source>
        <dbReference type="WBParaSite" id="PEQ_0001370601-mRNA-1"/>
    </source>
</evidence>
<keyword evidence="8" id="KW-1185">Reference proteome</keyword>
<dbReference type="GO" id="GO:0006004">
    <property type="term" value="P:fucose metabolic process"/>
    <property type="evidence" value="ECO:0007669"/>
    <property type="project" value="InterPro"/>
</dbReference>
<dbReference type="EC" id="3.2.1.51" evidence="3"/>
<dbReference type="Pfam" id="PF01120">
    <property type="entry name" value="Alpha_L_fucos"/>
    <property type="match status" value="1"/>
</dbReference>
<dbReference type="GO" id="GO:0004560">
    <property type="term" value="F:alpha-L-fucosidase activity"/>
    <property type="evidence" value="ECO:0007669"/>
    <property type="project" value="UniProtKB-EC"/>
</dbReference>
<dbReference type="InterPro" id="IPR000933">
    <property type="entry name" value="Glyco_hydro_29"/>
</dbReference>
<sequence>MTSRCGRYDECRESSTVFLFLKPFEAETYFSSPQYDERQSPKIDIYSKFQSTEVLSASEVIDLLVRTIACNGNLLLNIGPTNHGMIPAIFEDRLSEVGQWVRRNSEAIFDTYPWMYLVSLPKGQRMKLNAAWTPHVEGSKLYAFFLEFPKTKTVTLPSVIYRRTIYAEVLLDETDREEIEVDGEQGQPVVLNFESHQNLAKTVMDAGSAENHSFTKVTLFSFRKFPRREANLAILQRDPIRHLKKIGVLDNDGHPRRTPPAKKDDGRTLSLRNGSLHVLNKWWFVCDFQVIYPAAFLPGIEGRVTHFCFGSKEL</sequence>
<organism evidence="8 9">
    <name type="scientific">Parascaris equorum</name>
    <name type="common">Equine roundworm</name>
    <dbReference type="NCBI Taxonomy" id="6256"/>
    <lineage>
        <taxon>Eukaryota</taxon>
        <taxon>Metazoa</taxon>
        <taxon>Ecdysozoa</taxon>
        <taxon>Nematoda</taxon>
        <taxon>Chromadorea</taxon>
        <taxon>Rhabditida</taxon>
        <taxon>Spirurina</taxon>
        <taxon>Ascaridomorpha</taxon>
        <taxon>Ascaridoidea</taxon>
        <taxon>Ascarididae</taxon>
        <taxon>Parascaris</taxon>
    </lineage>
</organism>
<evidence type="ECO:0000259" key="7">
    <source>
        <dbReference type="Pfam" id="PF01120"/>
    </source>
</evidence>
<dbReference type="PRINTS" id="PR00741">
    <property type="entry name" value="GLHYDRLASE29"/>
</dbReference>
<keyword evidence="6" id="KW-0326">Glycosidase</keyword>
<evidence type="ECO:0000256" key="4">
    <source>
        <dbReference type="ARBA" id="ARBA00022729"/>
    </source>
</evidence>
<proteinExistence type="inferred from homology"/>
<reference evidence="9" key="1">
    <citation type="submission" date="2022-11" db="UniProtKB">
        <authorList>
            <consortium name="WormBaseParasite"/>
        </authorList>
    </citation>
    <scope>IDENTIFICATION</scope>
</reference>
<evidence type="ECO:0000256" key="5">
    <source>
        <dbReference type="ARBA" id="ARBA00022801"/>
    </source>
</evidence>
<evidence type="ECO:0000313" key="8">
    <source>
        <dbReference type="Proteomes" id="UP000887564"/>
    </source>
</evidence>
<dbReference type="SMART" id="SM00812">
    <property type="entry name" value="Alpha_L_fucos"/>
    <property type="match status" value="1"/>
</dbReference>
<evidence type="ECO:0000256" key="3">
    <source>
        <dbReference type="ARBA" id="ARBA00012662"/>
    </source>
</evidence>
<dbReference type="InterPro" id="IPR057739">
    <property type="entry name" value="Glyco_hydro_29_N"/>
</dbReference>
<accession>A0A914SIC1</accession>
<dbReference type="GO" id="GO:0005764">
    <property type="term" value="C:lysosome"/>
    <property type="evidence" value="ECO:0007669"/>
    <property type="project" value="TreeGrafter"/>
</dbReference>
<comment type="similarity">
    <text evidence="2">Belongs to the glycosyl hydrolase 29 family.</text>
</comment>
<dbReference type="SUPFAM" id="SSF51445">
    <property type="entry name" value="(Trans)glycosidases"/>
    <property type="match status" value="1"/>
</dbReference>
<evidence type="ECO:0000256" key="2">
    <source>
        <dbReference type="ARBA" id="ARBA00007951"/>
    </source>
</evidence>
<dbReference type="GO" id="GO:0016139">
    <property type="term" value="P:glycoside catabolic process"/>
    <property type="evidence" value="ECO:0007669"/>
    <property type="project" value="TreeGrafter"/>
</dbReference>
<protein>
    <recommendedName>
        <fullName evidence="3">alpha-L-fucosidase</fullName>
        <ecNumber evidence="3">3.2.1.51</ecNumber>
    </recommendedName>
</protein>
<name>A0A914SIC1_PAREQ</name>
<dbReference type="PANTHER" id="PTHR10030">
    <property type="entry name" value="ALPHA-L-FUCOSIDASE"/>
    <property type="match status" value="1"/>
</dbReference>
<dbReference type="WBParaSite" id="PEQ_0001370601-mRNA-1">
    <property type="protein sequence ID" value="PEQ_0001370601-mRNA-1"/>
    <property type="gene ID" value="PEQ_0001370601"/>
</dbReference>
<keyword evidence="4" id="KW-0732">Signal</keyword>
<dbReference type="PANTHER" id="PTHR10030:SF37">
    <property type="entry name" value="ALPHA-L-FUCOSIDASE-RELATED"/>
    <property type="match status" value="1"/>
</dbReference>
<comment type="function">
    <text evidence="1">Alpha-L-fucosidase is responsible for hydrolyzing the alpha-1,6-linked fucose joined to the reducing-end N-acetylglucosamine of the carbohydrate moieties of glycoproteins.</text>
</comment>
<dbReference type="Gene3D" id="3.20.20.80">
    <property type="entry name" value="Glycosidases"/>
    <property type="match status" value="1"/>
</dbReference>
<evidence type="ECO:0000256" key="6">
    <source>
        <dbReference type="ARBA" id="ARBA00023295"/>
    </source>
</evidence>
<dbReference type="AlphaFoldDB" id="A0A914SIC1"/>
<evidence type="ECO:0000256" key="1">
    <source>
        <dbReference type="ARBA" id="ARBA00004071"/>
    </source>
</evidence>
<dbReference type="Proteomes" id="UP000887564">
    <property type="component" value="Unplaced"/>
</dbReference>
<dbReference type="InterPro" id="IPR016286">
    <property type="entry name" value="FUC_metazoa-typ"/>
</dbReference>
<dbReference type="InterPro" id="IPR017853">
    <property type="entry name" value="GH"/>
</dbReference>